<evidence type="ECO:0000256" key="7">
    <source>
        <dbReference type="SAM" id="Phobius"/>
    </source>
</evidence>
<dbReference type="Pfam" id="PF03176">
    <property type="entry name" value="MMPL"/>
    <property type="match status" value="2"/>
</dbReference>
<keyword evidence="10" id="KW-1185">Reference proteome</keyword>
<dbReference type="PANTHER" id="PTHR33406:SF13">
    <property type="entry name" value="MEMBRANE PROTEIN YDFJ"/>
    <property type="match status" value="1"/>
</dbReference>
<dbReference type="PANTHER" id="PTHR33406">
    <property type="entry name" value="MEMBRANE PROTEIN MJ1562-RELATED"/>
    <property type="match status" value="1"/>
</dbReference>
<sequence length="736" mass="77723">MALALALTPLLFRSLGTPPAAVDGSHSARAGDALTRALPLLGREQMILVFAAAHLPATDPLYLRAVDGGYMALRRQPGITSVLPLPLSGGGAKAVSTSPYTFRALPYRSDKNVYAIVGASGSDRDRLRRFPAQRAAIEKTTRRLSHGQVSAHLVGTTALSHDVREIEIADVRKIEAVAVLLALLVLVLGLGTVGAAVVPLVMAGAAIIVTLGIFAILAQVTAFDTFLLTVVGVVGLGVGIDYSLLVVSRYREELSRGRGCEDAAGLAVDAAGRTVCYCAALAAVSAVSMLVVRVAIFREFAVGALVVIVVAMGAAITLLPAVLVSWTPWLDRGMLPWRRRSYEAALSDEGIWARWARHLMRRPWPYLVVVGVLLIICAAPTVSLRLNADIQRETIAQATSGQGLAVLERDSFAGAAGTITVLVMRPARTPLPDVTALAGALSRDPQVAAVGSVAGRDVTVVAAVPREAPDSPRTADLVRRIRGHIVPDTAPVGHEVLVGGTSALLVDGHHEFVTKLWLMIGLILAASFVLLTVILRSLLLPLKAIAMNLLAIGTGYGLLVAVQHGPGGKVLGSPGVVQAYLPLLMFAFLFGLSMDYEIFLVRRIQEIYRATGDNTHSVAAGLQRTARPIFLAAAVMVVVFSGLLTSNVLEVRQFGFGLMVAFAVDATLVRLLLVPAAMQILGRWNWWLPNFGRKHDHRPRPGTAVRSGESGGHGVSEPGTGAGRRPGGAVGARGRE</sequence>
<feature type="transmembrane region" description="Helical" evidence="7">
    <location>
        <begin position="364"/>
        <end position="382"/>
    </location>
</feature>
<feature type="region of interest" description="Disordered" evidence="6">
    <location>
        <begin position="697"/>
        <end position="736"/>
    </location>
</feature>
<proteinExistence type="predicted"/>
<dbReference type="Proteomes" id="UP000805614">
    <property type="component" value="Unassembled WGS sequence"/>
</dbReference>
<evidence type="ECO:0000256" key="1">
    <source>
        <dbReference type="ARBA" id="ARBA00004651"/>
    </source>
</evidence>
<feature type="compositionally biased region" description="Gly residues" evidence="6">
    <location>
        <begin position="709"/>
        <end position="736"/>
    </location>
</feature>
<organism evidence="9 10">
    <name type="scientific">Actinomadura alba</name>
    <dbReference type="NCBI Taxonomy" id="406431"/>
    <lineage>
        <taxon>Bacteria</taxon>
        <taxon>Bacillati</taxon>
        <taxon>Actinomycetota</taxon>
        <taxon>Actinomycetes</taxon>
        <taxon>Streptosporangiales</taxon>
        <taxon>Thermomonosporaceae</taxon>
        <taxon>Actinomadura</taxon>
    </lineage>
</organism>
<dbReference type="SUPFAM" id="SSF82866">
    <property type="entry name" value="Multidrug efflux transporter AcrB transmembrane domain"/>
    <property type="match status" value="2"/>
</dbReference>
<dbReference type="PROSITE" id="PS50156">
    <property type="entry name" value="SSD"/>
    <property type="match status" value="1"/>
</dbReference>
<keyword evidence="3 7" id="KW-0812">Transmembrane</keyword>
<keyword evidence="4 7" id="KW-1133">Transmembrane helix</keyword>
<feature type="transmembrane region" description="Helical" evidence="7">
    <location>
        <begin position="226"/>
        <end position="247"/>
    </location>
</feature>
<name>A0ABR7LJX9_9ACTN</name>
<dbReference type="InterPro" id="IPR000731">
    <property type="entry name" value="SSD"/>
</dbReference>
<gene>
    <name evidence="9" type="ORF">HKK74_06120</name>
</gene>
<evidence type="ECO:0000256" key="3">
    <source>
        <dbReference type="ARBA" id="ARBA00022692"/>
    </source>
</evidence>
<feature type="transmembrane region" description="Helical" evidence="7">
    <location>
        <begin position="516"/>
        <end position="535"/>
    </location>
</feature>
<dbReference type="EMBL" id="JABVEC010000003">
    <property type="protein sequence ID" value="MBC6465069.1"/>
    <property type="molecule type" value="Genomic_DNA"/>
</dbReference>
<feature type="domain" description="SSD" evidence="8">
    <location>
        <begin position="196"/>
        <end position="325"/>
    </location>
</feature>
<evidence type="ECO:0000313" key="10">
    <source>
        <dbReference type="Proteomes" id="UP000805614"/>
    </source>
</evidence>
<keyword evidence="2" id="KW-1003">Cell membrane</keyword>
<evidence type="ECO:0000256" key="6">
    <source>
        <dbReference type="SAM" id="MobiDB-lite"/>
    </source>
</evidence>
<dbReference type="InterPro" id="IPR004869">
    <property type="entry name" value="MMPL_dom"/>
</dbReference>
<feature type="transmembrane region" description="Helical" evidence="7">
    <location>
        <begin position="579"/>
        <end position="599"/>
    </location>
</feature>
<comment type="subcellular location">
    <subcellularLocation>
        <location evidence="1">Cell membrane</location>
        <topology evidence="1">Multi-pass membrane protein</topology>
    </subcellularLocation>
</comment>
<evidence type="ECO:0000256" key="5">
    <source>
        <dbReference type="ARBA" id="ARBA00023136"/>
    </source>
</evidence>
<feature type="transmembrane region" description="Helical" evidence="7">
    <location>
        <begin position="302"/>
        <end position="330"/>
    </location>
</feature>
<reference evidence="9 10" key="1">
    <citation type="submission" date="2020-06" db="EMBL/GenBank/DDBJ databases">
        <title>Actinomadura xiongansis sp. nov., isolated from soil of Baiyangdian.</title>
        <authorList>
            <person name="Zhang X."/>
        </authorList>
    </citation>
    <scope>NUCLEOTIDE SEQUENCE [LARGE SCALE GENOMIC DNA]</scope>
    <source>
        <strain evidence="9 10">HBUM206468</strain>
    </source>
</reference>
<evidence type="ECO:0000256" key="2">
    <source>
        <dbReference type="ARBA" id="ARBA00022475"/>
    </source>
</evidence>
<comment type="caution">
    <text evidence="9">The sequence shown here is derived from an EMBL/GenBank/DDBJ whole genome shotgun (WGS) entry which is preliminary data.</text>
</comment>
<dbReference type="InterPro" id="IPR050545">
    <property type="entry name" value="Mycobact_MmpL"/>
</dbReference>
<feature type="transmembrane region" description="Helical" evidence="7">
    <location>
        <begin position="176"/>
        <end position="193"/>
    </location>
</feature>
<dbReference type="Gene3D" id="1.20.1640.10">
    <property type="entry name" value="Multidrug efflux transporter AcrB transmembrane domain"/>
    <property type="match status" value="2"/>
</dbReference>
<evidence type="ECO:0000259" key="8">
    <source>
        <dbReference type="PROSITE" id="PS50156"/>
    </source>
</evidence>
<feature type="transmembrane region" description="Helical" evidence="7">
    <location>
        <begin position="542"/>
        <end position="559"/>
    </location>
</feature>
<feature type="transmembrane region" description="Helical" evidence="7">
    <location>
        <begin position="275"/>
        <end position="296"/>
    </location>
</feature>
<feature type="transmembrane region" description="Helical" evidence="7">
    <location>
        <begin position="629"/>
        <end position="648"/>
    </location>
</feature>
<evidence type="ECO:0000313" key="9">
    <source>
        <dbReference type="EMBL" id="MBC6465069.1"/>
    </source>
</evidence>
<protein>
    <submittedName>
        <fullName evidence="9">MMPL family transporter</fullName>
    </submittedName>
</protein>
<feature type="transmembrane region" description="Helical" evidence="7">
    <location>
        <begin position="200"/>
        <end position="220"/>
    </location>
</feature>
<accession>A0ABR7LJX9</accession>
<keyword evidence="5 7" id="KW-0472">Membrane</keyword>
<evidence type="ECO:0000256" key="4">
    <source>
        <dbReference type="ARBA" id="ARBA00022989"/>
    </source>
</evidence>